<proteinExistence type="inferred from homology"/>
<comment type="caution">
    <text evidence="7">Lacks conserved residue(s) required for the propagation of feature annotation.</text>
</comment>
<accession>A0A328FD85</accession>
<dbReference type="HAMAP" id="MF_01400">
    <property type="entry name" value="MsrB"/>
    <property type="match status" value="1"/>
</dbReference>
<sequence>MNPKHIVKIFISVLAVIGLVASVFAYAGNKMDPKDMSKDMALENSMEDGLEKATFAGGCFWCTESDFEKVAGVKEAVSGYTGGHAPHPSYSQVSGGTTGHAEAVQVYFDPKVVSYEHLLDVFWRHINPTDPGGQFVDRGNQYRSEIFFHNDTQKRLAQASKETLEKSMVFDRPIVTSITRLVKFYPAEKYHQDYHKRNSTRYKYYRWRSGRDQFLEKAWEDHPPMDKEMGKGSDIIDGGKMAPEKQMDMMKKEGRINDMGGAMEKTSWKRPHDNEIRSKLTPLQYKITQKDGTEPPFRNKYWDNKAQGIYVDVVSGEPLFSSNDKFKSGTGWPSFTRPLEPNNIIEKKDVSLFTVRTEVRSRHADSHLGHVFDDGPAPTGLRYCINSAALRFIPKANIEAEGYGQYASLF</sequence>
<feature type="active site" evidence="8">
    <location>
        <position position="59"/>
    </location>
</feature>
<reference evidence="10 13" key="2">
    <citation type="submission" date="2019-02" db="EMBL/GenBank/DDBJ databases">
        <title>Complete genome sequence of Desulfobacter hydrogenophilus AcRS1.</title>
        <authorList>
            <person name="Marietou A."/>
            <person name="Lund M.B."/>
            <person name="Marshall I.P.G."/>
            <person name="Schreiber L."/>
            <person name="Jorgensen B."/>
        </authorList>
    </citation>
    <scope>NUCLEOTIDE SEQUENCE [LARGE SCALE GENOMIC DNA]</scope>
    <source>
        <strain evidence="10 13">AcRS1</strain>
    </source>
</reference>
<evidence type="ECO:0000313" key="11">
    <source>
        <dbReference type="EMBL" id="RAM01710.1"/>
    </source>
</evidence>
<dbReference type="Pfam" id="PF01641">
    <property type="entry name" value="SelR"/>
    <property type="match status" value="1"/>
</dbReference>
<dbReference type="EMBL" id="QLNI01000023">
    <property type="protein sequence ID" value="RAM01710.1"/>
    <property type="molecule type" value="Genomic_DNA"/>
</dbReference>
<evidence type="ECO:0000256" key="7">
    <source>
        <dbReference type="HAMAP-Rule" id="MF_01400"/>
    </source>
</evidence>
<comment type="function">
    <text evidence="3 8">Has an important function as a repair enzyme for proteins that have been inactivated by oxidation. Catalyzes the reversible oxidation-reduction of methionine sulfoxide in proteins to methionine.</text>
</comment>
<dbReference type="OrthoDB" id="4174719at2"/>
<feature type="domain" description="MsrB" evidence="9">
    <location>
        <begin position="273"/>
        <end position="395"/>
    </location>
</feature>
<evidence type="ECO:0000256" key="1">
    <source>
        <dbReference type="ARBA" id="ARBA00023002"/>
    </source>
</evidence>
<dbReference type="NCBIfam" id="TIGR00401">
    <property type="entry name" value="msrA"/>
    <property type="match status" value="1"/>
</dbReference>
<dbReference type="RefSeq" id="WP_111957071.1">
    <property type="nucleotide sequence ID" value="NZ_CP036313.1"/>
</dbReference>
<evidence type="ECO:0000313" key="10">
    <source>
        <dbReference type="EMBL" id="QBH15598.1"/>
    </source>
</evidence>
<comment type="similarity">
    <text evidence="7">Belongs to the MsrB Met sulfoxide reductase family.</text>
</comment>
<dbReference type="GO" id="GO:0033743">
    <property type="term" value="F:peptide-methionine (R)-S-oxide reductase activity"/>
    <property type="evidence" value="ECO:0007669"/>
    <property type="project" value="UniProtKB-UniRule"/>
</dbReference>
<dbReference type="EC" id="1.8.4.12" evidence="7"/>
<dbReference type="Proteomes" id="UP000293902">
    <property type="component" value="Chromosome"/>
</dbReference>
<evidence type="ECO:0000256" key="6">
    <source>
        <dbReference type="ARBA" id="ARBA00048782"/>
    </source>
</evidence>
<dbReference type="InterPro" id="IPR011057">
    <property type="entry name" value="Mss4-like_sf"/>
</dbReference>
<dbReference type="InterPro" id="IPR002569">
    <property type="entry name" value="Met_Sox_Rdtase_MsrA_dom"/>
</dbReference>
<dbReference type="HAMAP" id="MF_01401">
    <property type="entry name" value="MsrA"/>
    <property type="match status" value="1"/>
</dbReference>
<dbReference type="Gene3D" id="3.30.1060.10">
    <property type="entry name" value="Peptide methionine sulphoxide reductase MsrA"/>
    <property type="match status" value="1"/>
</dbReference>
<dbReference type="InterPro" id="IPR002579">
    <property type="entry name" value="Met_Sox_Rdtase_MsrB_dom"/>
</dbReference>
<evidence type="ECO:0000259" key="9">
    <source>
        <dbReference type="PROSITE" id="PS51790"/>
    </source>
</evidence>
<gene>
    <name evidence="7 10" type="primary">msrB</name>
    <name evidence="8" type="synonym">msrA</name>
    <name evidence="11" type="ORF">DO021_12295</name>
    <name evidence="10" type="ORF">EYB58_13045</name>
</gene>
<keyword evidence="2" id="KW-0511">Multifunctional enzyme</keyword>
<comment type="catalytic activity">
    <reaction evidence="6 8">
        <text>[thioredoxin]-disulfide + L-methionine + H2O = L-methionine (S)-S-oxide + [thioredoxin]-dithiol</text>
        <dbReference type="Rhea" id="RHEA:19993"/>
        <dbReference type="Rhea" id="RHEA-COMP:10698"/>
        <dbReference type="Rhea" id="RHEA-COMP:10700"/>
        <dbReference type="ChEBI" id="CHEBI:15377"/>
        <dbReference type="ChEBI" id="CHEBI:29950"/>
        <dbReference type="ChEBI" id="CHEBI:50058"/>
        <dbReference type="ChEBI" id="CHEBI:57844"/>
        <dbReference type="ChEBI" id="CHEBI:58772"/>
        <dbReference type="EC" id="1.8.4.11"/>
    </reaction>
</comment>
<dbReference type="PANTHER" id="PTHR43774:SF1">
    <property type="entry name" value="PEPTIDE METHIONINE SULFOXIDE REDUCTASE MSRA 2"/>
    <property type="match status" value="1"/>
</dbReference>
<evidence type="ECO:0000256" key="3">
    <source>
        <dbReference type="ARBA" id="ARBA00024679"/>
    </source>
</evidence>
<evidence type="ECO:0000256" key="5">
    <source>
        <dbReference type="ARBA" id="ARBA00048488"/>
    </source>
</evidence>
<evidence type="ECO:0000256" key="4">
    <source>
        <dbReference type="ARBA" id="ARBA00047806"/>
    </source>
</evidence>
<dbReference type="PROSITE" id="PS51790">
    <property type="entry name" value="MSRB"/>
    <property type="match status" value="1"/>
</dbReference>
<organism evidence="11 12">
    <name type="scientific">Desulfobacter hydrogenophilus</name>
    <dbReference type="NCBI Taxonomy" id="2291"/>
    <lineage>
        <taxon>Bacteria</taxon>
        <taxon>Pseudomonadati</taxon>
        <taxon>Thermodesulfobacteriota</taxon>
        <taxon>Desulfobacteria</taxon>
        <taxon>Desulfobacterales</taxon>
        <taxon>Desulfobacteraceae</taxon>
        <taxon>Desulfobacter</taxon>
    </lineage>
</organism>
<dbReference type="SUPFAM" id="SSF55068">
    <property type="entry name" value="Peptide methionine sulfoxide reductase"/>
    <property type="match status" value="1"/>
</dbReference>
<dbReference type="Gene3D" id="2.170.150.20">
    <property type="entry name" value="Peptide methionine sulfoxide reductase"/>
    <property type="match status" value="1"/>
</dbReference>
<reference evidence="11 12" key="1">
    <citation type="submission" date="2018-06" db="EMBL/GenBank/DDBJ databases">
        <title>Complete Genome Sequence of Desulfobacter hydrogenophilus (DSM3380).</title>
        <authorList>
            <person name="Marietou A."/>
            <person name="Schreiber L."/>
            <person name="Marshall I."/>
            <person name="Jorgensen B."/>
        </authorList>
    </citation>
    <scope>NUCLEOTIDE SEQUENCE [LARGE SCALE GENOMIC DNA]</scope>
    <source>
        <strain evidence="11 12">DSM 3380</strain>
    </source>
</reference>
<comment type="catalytic activity">
    <reaction evidence="4 8">
        <text>L-methionyl-[protein] + [thioredoxin]-disulfide + H2O = L-methionyl-(S)-S-oxide-[protein] + [thioredoxin]-dithiol</text>
        <dbReference type="Rhea" id="RHEA:14217"/>
        <dbReference type="Rhea" id="RHEA-COMP:10698"/>
        <dbReference type="Rhea" id="RHEA-COMP:10700"/>
        <dbReference type="Rhea" id="RHEA-COMP:12313"/>
        <dbReference type="Rhea" id="RHEA-COMP:12315"/>
        <dbReference type="ChEBI" id="CHEBI:15377"/>
        <dbReference type="ChEBI" id="CHEBI:16044"/>
        <dbReference type="ChEBI" id="CHEBI:29950"/>
        <dbReference type="ChEBI" id="CHEBI:44120"/>
        <dbReference type="ChEBI" id="CHEBI:50058"/>
        <dbReference type="EC" id="1.8.4.11"/>
    </reaction>
</comment>
<comment type="similarity">
    <text evidence="8">Belongs to the MsrA Met sulfoxide reductase family.</text>
</comment>
<protein>
    <recommendedName>
        <fullName evidence="7 8">Multifunctional fusion protein</fullName>
    </recommendedName>
    <domain>
        <recommendedName>
            <fullName evidence="8">Peptide methionine sulfoxide reductase MsrA</fullName>
            <shortName evidence="8">Protein-methionine-S-oxide reductase</shortName>
            <ecNumber evidence="8">1.8.4.11</ecNumber>
        </recommendedName>
        <alternativeName>
            <fullName evidence="8">Peptide-methionine (S)-S-oxide reductase</fullName>
            <shortName evidence="8">Peptide Met(O) reductase</shortName>
        </alternativeName>
    </domain>
    <domain>
        <recommendedName>
            <fullName evidence="7">Peptide methionine sulfoxide reductase MsrB</fullName>
            <ecNumber evidence="7">1.8.4.12</ecNumber>
        </recommendedName>
        <alternativeName>
            <fullName evidence="7">Peptide-methionine (R)-S-oxide reductase</fullName>
        </alternativeName>
    </domain>
</protein>
<dbReference type="SUPFAM" id="SSF51316">
    <property type="entry name" value="Mss4-like"/>
    <property type="match status" value="1"/>
</dbReference>
<dbReference type="InterPro" id="IPR036509">
    <property type="entry name" value="Met_Sox_Rdtase_MsrA_sf"/>
</dbReference>
<dbReference type="PANTHER" id="PTHR43774">
    <property type="entry name" value="PEPTIDE METHIONINE SULFOXIDE REDUCTASE"/>
    <property type="match status" value="1"/>
</dbReference>
<feature type="active site" description="Nucleophile" evidence="7">
    <location>
        <position position="384"/>
    </location>
</feature>
<dbReference type="EMBL" id="CP036313">
    <property type="protein sequence ID" value="QBH15598.1"/>
    <property type="molecule type" value="Genomic_DNA"/>
</dbReference>
<evidence type="ECO:0000256" key="2">
    <source>
        <dbReference type="ARBA" id="ARBA00023268"/>
    </source>
</evidence>
<dbReference type="Pfam" id="PF01625">
    <property type="entry name" value="PMSR"/>
    <property type="match status" value="1"/>
</dbReference>
<keyword evidence="13" id="KW-1185">Reference proteome</keyword>
<dbReference type="NCBIfam" id="TIGR00357">
    <property type="entry name" value="peptide-methionine (R)-S-oxide reductase MsrB"/>
    <property type="match status" value="1"/>
</dbReference>
<name>A0A328FD85_9BACT</name>
<evidence type="ECO:0000313" key="13">
    <source>
        <dbReference type="Proteomes" id="UP000293902"/>
    </source>
</evidence>
<dbReference type="Proteomes" id="UP000248798">
    <property type="component" value="Unassembled WGS sequence"/>
</dbReference>
<dbReference type="GO" id="GO:0008113">
    <property type="term" value="F:peptide-methionine (S)-S-oxide reductase activity"/>
    <property type="evidence" value="ECO:0007669"/>
    <property type="project" value="UniProtKB-UniRule"/>
</dbReference>
<dbReference type="FunFam" id="2.170.150.20:FF:000003">
    <property type="entry name" value="Peptide methionine sulfoxide reductase MsrB"/>
    <property type="match status" value="1"/>
</dbReference>
<evidence type="ECO:0000256" key="8">
    <source>
        <dbReference type="HAMAP-Rule" id="MF_01401"/>
    </source>
</evidence>
<comment type="catalytic activity">
    <reaction evidence="5 7">
        <text>L-methionyl-[protein] + [thioredoxin]-disulfide + H2O = L-methionyl-(R)-S-oxide-[protein] + [thioredoxin]-dithiol</text>
        <dbReference type="Rhea" id="RHEA:24164"/>
        <dbReference type="Rhea" id="RHEA-COMP:10698"/>
        <dbReference type="Rhea" id="RHEA-COMP:10700"/>
        <dbReference type="Rhea" id="RHEA-COMP:12313"/>
        <dbReference type="Rhea" id="RHEA-COMP:12314"/>
        <dbReference type="ChEBI" id="CHEBI:15377"/>
        <dbReference type="ChEBI" id="CHEBI:16044"/>
        <dbReference type="ChEBI" id="CHEBI:29950"/>
        <dbReference type="ChEBI" id="CHEBI:45764"/>
        <dbReference type="ChEBI" id="CHEBI:50058"/>
        <dbReference type="EC" id="1.8.4.12"/>
    </reaction>
</comment>
<dbReference type="AlphaFoldDB" id="A0A328FD85"/>
<dbReference type="EC" id="1.8.4.11" evidence="8"/>
<keyword evidence="1 7" id="KW-0560">Oxidoreductase</keyword>
<evidence type="ECO:0000313" key="12">
    <source>
        <dbReference type="Proteomes" id="UP000248798"/>
    </source>
</evidence>